<accession>D7KVR5</accession>
<feature type="region of interest" description="Disordered" evidence="1">
    <location>
        <begin position="136"/>
        <end position="170"/>
    </location>
</feature>
<evidence type="ECO:0000256" key="1">
    <source>
        <dbReference type="SAM" id="MobiDB-lite"/>
    </source>
</evidence>
<feature type="compositionally biased region" description="Acidic residues" evidence="1">
    <location>
        <begin position="139"/>
        <end position="154"/>
    </location>
</feature>
<evidence type="ECO:0000313" key="3">
    <source>
        <dbReference type="Proteomes" id="UP000008694"/>
    </source>
</evidence>
<protein>
    <submittedName>
        <fullName evidence="2">Predicted protein</fullName>
    </submittedName>
</protein>
<proteinExistence type="predicted"/>
<name>D7KVR5_ARALL</name>
<dbReference type="Proteomes" id="UP000008694">
    <property type="component" value="Unassembled WGS sequence"/>
</dbReference>
<reference evidence="3" key="1">
    <citation type="journal article" date="2011" name="Nat. Genet.">
        <title>The Arabidopsis lyrata genome sequence and the basis of rapid genome size change.</title>
        <authorList>
            <person name="Hu T.T."/>
            <person name="Pattyn P."/>
            <person name="Bakker E.G."/>
            <person name="Cao J."/>
            <person name="Cheng J.-F."/>
            <person name="Clark R.M."/>
            <person name="Fahlgren N."/>
            <person name="Fawcett J.A."/>
            <person name="Grimwood J."/>
            <person name="Gundlach H."/>
            <person name="Haberer G."/>
            <person name="Hollister J.D."/>
            <person name="Ossowski S."/>
            <person name="Ottilar R.P."/>
            <person name="Salamov A.A."/>
            <person name="Schneeberger K."/>
            <person name="Spannagl M."/>
            <person name="Wang X."/>
            <person name="Yang L."/>
            <person name="Nasrallah M.E."/>
            <person name="Bergelson J."/>
            <person name="Carrington J.C."/>
            <person name="Gaut B.S."/>
            <person name="Schmutz J."/>
            <person name="Mayer K.F.X."/>
            <person name="Van de Peer Y."/>
            <person name="Grigoriev I.V."/>
            <person name="Nordborg M."/>
            <person name="Weigel D."/>
            <person name="Guo Y.-L."/>
        </authorList>
    </citation>
    <scope>NUCLEOTIDE SEQUENCE [LARGE SCALE GENOMIC DNA]</scope>
    <source>
        <strain evidence="3">cv. MN47</strain>
    </source>
</reference>
<dbReference type="Gramene" id="fgenesh1_pg.C_scaffold_2001138">
    <property type="protein sequence ID" value="fgenesh1_pg.C_scaffold_2001138"/>
    <property type="gene ID" value="fgenesh1_pg.C_scaffold_2001138"/>
</dbReference>
<dbReference type="EMBL" id="GL348714">
    <property type="protein sequence ID" value="EFH63413.1"/>
    <property type="molecule type" value="Genomic_DNA"/>
</dbReference>
<dbReference type="AlphaFoldDB" id="D7KVR5"/>
<gene>
    <name evidence="2" type="ORF">ARALYDRAFT_339039</name>
</gene>
<sequence>MERTKRWGKKKKKRESDEVNLGWSCRNHIELKGTVTKVCLSHHVSHSIYICPILAKESLSFDQTTSTIVEEHTISVNVSTIEKVPTSTTFVSIESPLQRRAQISSVTAHAHANATVHRERAKSADHNLGSNQFASLVSSDEEEDLSDSDNESDSMDLMTHSDKESFERGRLNHQKRLRRCMDKPHVVERAEAVGNEVVVANCLLSNIIE</sequence>
<evidence type="ECO:0000313" key="2">
    <source>
        <dbReference type="EMBL" id="EFH63413.1"/>
    </source>
</evidence>
<feature type="compositionally biased region" description="Basic and acidic residues" evidence="1">
    <location>
        <begin position="159"/>
        <end position="170"/>
    </location>
</feature>
<organism evidence="3">
    <name type="scientific">Arabidopsis lyrata subsp. lyrata</name>
    <name type="common">Lyre-leaved rock-cress</name>
    <dbReference type="NCBI Taxonomy" id="81972"/>
    <lineage>
        <taxon>Eukaryota</taxon>
        <taxon>Viridiplantae</taxon>
        <taxon>Streptophyta</taxon>
        <taxon>Embryophyta</taxon>
        <taxon>Tracheophyta</taxon>
        <taxon>Spermatophyta</taxon>
        <taxon>Magnoliopsida</taxon>
        <taxon>eudicotyledons</taxon>
        <taxon>Gunneridae</taxon>
        <taxon>Pentapetalae</taxon>
        <taxon>rosids</taxon>
        <taxon>malvids</taxon>
        <taxon>Brassicales</taxon>
        <taxon>Brassicaceae</taxon>
        <taxon>Camelineae</taxon>
        <taxon>Arabidopsis</taxon>
    </lineage>
</organism>
<keyword evidence="3" id="KW-1185">Reference proteome</keyword>
<dbReference type="HOGENOM" id="CLU_1317021_0_0_1"/>